<dbReference type="Gene3D" id="2.170.190.11">
    <property type="entry name" value="Molybdopterin biosynthesis moea protein, domain 3"/>
    <property type="match status" value="1"/>
</dbReference>
<dbReference type="InterPro" id="IPR008284">
    <property type="entry name" value="MoCF_biosynth_CS"/>
</dbReference>
<dbReference type="Pfam" id="PF03453">
    <property type="entry name" value="MoeA_N"/>
    <property type="match status" value="1"/>
</dbReference>
<dbReference type="PANTHER" id="PTHR10192:SF5">
    <property type="entry name" value="GEPHYRIN"/>
    <property type="match status" value="1"/>
</dbReference>
<evidence type="ECO:0000256" key="8">
    <source>
        <dbReference type="ARBA" id="ARBA00022842"/>
    </source>
</evidence>
<dbReference type="InterPro" id="IPR001453">
    <property type="entry name" value="MoaB/Mog_dom"/>
</dbReference>
<dbReference type="Pfam" id="PF00994">
    <property type="entry name" value="MoCF_biosynth"/>
    <property type="match status" value="1"/>
</dbReference>
<dbReference type="RefSeq" id="WP_133032944.1">
    <property type="nucleotide sequence ID" value="NZ_BAABEI010000012.1"/>
</dbReference>
<dbReference type="InterPro" id="IPR036425">
    <property type="entry name" value="MoaB/Mog-like_dom_sf"/>
</dbReference>
<evidence type="ECO:0000256" key="11">
    <source>
        <dbReference type="RuleBase" id="RU365090"/>
    </source>
</evidence>
<dbReference type="GO" id="GO:0061599">
    <property type="term" value="F:molybdopterin molybdotransferase activity"/>
    <property type="evidence" value="ECO:0007669"/>
    <property type="project" value="UniProtKB-UniRule"/>
</dbReference>
<comment type="function">
    <text evidence="2 11">Catalyzes the insertion of molybdate into adenylated molybdopterin with the concomitant release of AMP.</text>
</comment>
<dbReference type="NCBIfam" id="TIGR00177">
    <property type="entry name" value="molyb_syn"/>
    <property type="match status" value="1"/>
</dbReference>
<dbReference type="Proteomes" id="UP000295351">
    <property type="component" value="Unassembled WGS sequence"/>
</dbReference>
<keyword evidence="14" id="KW-1185">Reference proteome</keyword>
<dbReference type="EMBL" id="SLVX01000001">
    <property type="protein sequence ID" value="TCN48744.1"/>
    <property type="molecule type" value="Genomic_DNA"/>
</dbReference>
<dbReference type="GO" id="GO:0046872">
    <property type="term" value="F:metal ion binding"/>
    <property type="evidence" value="ECO:0007669"/>
    <property type="project" value="UniProtKB-UniRule"/>
</dbReference>
<keyword evidence="5 11" id="KW-0500">Molybdenum</keyword>
<evidence type="ECO:0000313" key="14">
    <source>
        <dbReference type="Proteomes" id="UP000295351"/>
    </source>
</evidence>
<keyword evidence="6 11" id="KW-0808">Transferase</keyword>
<reference evidence="13 14" key="1">
    <citation type="submission" date="2019-03" db="EMBL/GenBank/DDBJ databases">
        <title>Genomic Encyclopedia of Type Strains, Phase IV (KMG-IV): sequencing the most valuable type-strain genomes for metagenomic binning, comparative biology and taxonomic classification.</title>
        <authorList>
            <person name="Goeker M."/>
        </authorList>
    </citation>
    <scope>NUCLEOTIDE SEQUENCE [LARGE SCALE GENOMIC DNA]</scope>
    <source>
        <strain evidence="13 14">DSM 18401</strain>
    </source>
</reference>
<comment type="catalytic activity">
    <reaction evidence="10">
        <text>adenylyl-molybdopterin + molybdate = Mo-molybdopterin + AMP + H(+)</text>
        <dbReference type="Rhea" id="RHEA:35047"/>
        <dbReference type="ChEBI" id="CHEBI:15378"/>
        <dbReference type="ChEBI" id="CHEBI:36264"/>
        <dbReference type="ChEBI" id="CHEBI:62727"/>
        <dbReference type="ChEBI" id="CHEBI:71302"/>
        <dbReference type="ChEBI" id="CHEBI:456215"/>
        <dbReference type="EC" id="2.10.1.1"/>
    </reaction>
</comment>
<dbReference type="PROSITE" id="PS01079">
    <property type="entry name" value="MOCF_BIOSYNTHESIS_2"/>
    <property type="match status" value="1"/>
</dbReference>
<keyword evidence="7 11" id="KW-0479">Metal-binding</keyword>
<dbReference type="SUPFAM" id="SSF63867">
    <property type="entry name" value="MoeA C-terminal domain-like"/>
    <property type="match status" value="1"/>
</dbReference>
<dbReference type="InterPro" id="IPR036688">
    <property type="entry name" value="MoeA_C_domain_IV_sf"/>
</dbReference>
<comment type="cofactor">
    <cofactor evidence="1 11">
        <name>Mg(2+)</name>
        <dbReference type="ChEBI" id="CHEBI:18420"/>
    </cofactor>
</comment>
<sequence length="411" mass="42830">MTEDAPKSLQDARAFIAGYIETPLPAVRMALSAAFGHVLAEDIVASVFLPRFDNAAMDGFAIRSGDIGPDGAAVLRIAQTITAGEATVPELRAGEAARITTGAPVPPGADRIVVQEAAAVDGDTVRLLVQAGARPHIRHVGEDVSRGDTLLRAGMRIGPAQMALLTALGLRSVLVAPRPKVAVLSTGDELVENPGALAAGQIFDTNRPMLSHMLLAAGAEVTDLGIARDDPEAILARLVEAAADHDLLLSSGGASVGFADHLTKIVARRGFLEFWKLDMRPGKPIGFGDIDDCPILLLPGNPLAAAVGFALVGRAILARLEGRPANDGGFLRLPVDRPLARPVGRIDVRLGRFRFDPQGGATTVEPLPHAGSAGLRFLALADVMILLQPGEAEIGAGELVDILPVWQGFAG</sequence>
<feature type="domain" description="MoaB/Mog" evidence="12">
    <location>
        <begin position="182"/>
        <end position="319"/>
    </location>
</feature>
<dbReference type="InterPro" id="IPR036135">
    <property type="entry name" value="MoeA_linker/N_sf"/>
</dbReference>
<keyword evidence="8 11" id="KW-0460">Magnesium</keyword>
<dbReference type="NCBIfam" id="NF045515">
    <property type="entry name" value="Glp_gephyrin"/>
    <property type="match status" value="1"/>
</dbReference>
<dbReference type="Gene3D" id="2.40.340.10">
    <property type="entry name" value="MoeA, C-terminal, domain IV"/>
    <property type="match status" value="1"/>
</dbReference>
<evidence type="ECO:0000259" key="12">
    <source>
        <dbReference type="SMART" id="SM00852"/>
    </source>
</evidence>
<gene>
    <name evidence="13" type="ORF">EV665_101483</name>
</gene>
<dbReference type="EC" id="2.10.1.1" evidence="11"/>
<dbReference type="GO" id="GO:0006777">
    <property type="term" value="P:Mo-molybdopterin cofactor biosynthetic process"/>
    <property type="evidence" value="ECO:0007669"/>
    <property type="project" value="UniProtKB-UniRule"/>
</dbReference>
<dbReference type="Gene3D" id="3.90.105.10">
    <property type="entry name" value="Molybdopterin biosynthesis moea protein, domain 2"/>
    <property type="match status" value="1"/>
</dbReference>
<name>A0A4R2D8F4_SHIGR</name>
<dbReference type="Pfam" id="PF03454">
    <property type="entry name" value="MoeA_C"/>
    <property type="match status" value="1"/>
</dbReference>
<dbReference type="AlphaFoldDB" id="A0A4R2D8F4"/>
<proteinExistence type="inferred from homology"/>
<dbReference type="Gene3D" id="3.40.980.10">
    <property type="entry name" value="MoaB/Mog-like domain"/>
    <property type="match status" value="1"/>
</dbReference>
<dbReference type="FunFam" id="3.40.980.10:FF:000004">
    <property type="entry name" value="Molybdopterin molybdenumtransferase"/>
    <property type="match status" value="1"/>
</dbReference>
<evidence type="ECO:0000256" key="10">
    <source>
        <dbReference type="ARBA" id="ARBA00047317"/>
    </source>
</evidence>
<dbReference type="SMART" id="SM00852">
    <property type="entry name" value="MoCF_biosynth"/>
    <property type="match status" value="1"/>
</dbReference>
<comment type="similarity">
    <text evidence="4 11">Belongs to the MoeA family.</text>
</comment>
<evidence type="ECO:0000256" key="9">
    <source>
        <dbReference type="ARBA" id="ARBA00023150"/>
    </source>
</evidence>
<dbReference type="CDD" id="cd00887">
    <property type="entry name" value="MoeA"/>
    <property type="match status" value="1"/>
</dbReference>
<evidence type="ECO:0000256" key="2">
    <source>
        <dbReference type="ARBA" id="ARBA00002901"/>
    </source>
</evidence>
<dbReference type="InterPro" id="IPR005111">
    <property type="entry name" value="MoeA_C_domain_IV"/>
</dbReference>
<evidence type="ECO:0000256" key="7">
    <source>
        <dbReference type="ARBA" id="ARBA00022723"/>
    </source>
</evidence>
<evidence type="ECO:0000256" key="4">
    <source>
        <dbReference type="ARBA" id="ARBA00010763"/>
    </source>
</evidence>
<evidence type="ECO:0000256" key="1">
    <source>
        <dbReference type="ARBA" id="ARBA00001946"/>
    </source>
</evidence>
<evidence type="ECO:0000256" key="6">
    <source>
        <dbReference type="ARBA" id="ARBA00022679"/>
    </source>
</evidence>
<dbReference type="GO" id="GO:0005829">
    <property type="term" value="C:cytosol"/>
    <property type="evidence" value="ECO:0007669"/>
    <property type="project" value="TreeGrafter"/>
</dbReference>
<comment type="pathway">
    <text evidence="3 11">Cofactor biosynthesis; molybdopterin biosynthesis.</text>
</comment>
<evidence type="ECO:0000256" key="5">
    <source>
        <dbReference type="ARBA" id="ARBA00022505"/>
    </source>
</evidence>
<comment type="caution">
    <text evidence="13">The sequence shown here is derived from an EMBL/GenBank/DDBJ whole genome shotgun (WGS) entry which is preliminary data.</text>
</comment>
<dbReference type="SUPFAM" id="SSF63882">
    <property type="entry name" value="MoeA N-terminal region -like"/>
    <property type="match status" value="1"/>
</dbReference>
<dbReference type="SUPFAM" id="SSF53218">
    <property type="entry name" value="Molybdenum cofactor biosynthesis proteins"/>
    <property type="match status" value="1"/>
</dbReference>
<keyword evidence="9 11" id="KW-0501">Molybdenum cofactor biosynthesis</keyword>
<dbReference type="InterPro" id="IPR005110">
    <property type="entry name" value="MoeA_linker/N"/>
</dbReference>
<protein>
    <recommendedName>
        <fullName evidence="11">Molybdopterin molybdenumtransferase</fullName>
        <ecNumber evidence="11">2.10.1.1</ecNumber>
    </recommendedName>
</protein>
<evidence type="ECO:0000313" key="13">
    <source>
        <dbReference type="EMBL" id="TCN48744.1"/>
    </source>
</evidence>
<dbReference type="UniPathway" id="UPA00344"/>
<accession>A0A4R2D8F4</accession>
<dbReference type="PANTHER" id="PTHR10192">
    <property type="entry name" value="MOLYBDOPTERIN BIOSYNTHESIS PROTEIN"/>
    <property type="match status" value="1"/>
</dbReference>
<organism evidence="13 14">
    <name type="scientific">Shinella granuli</name>
    <dbReference type="NCBI Taxonomy" id="323621"/>
    <lineage>
        <taxon>Bacteria</taxon>
        <taxon>Pseudomonadati</taxon>
        <taxon>Pseudomonadota</taxon>
        <taxon>Alphaproteobacteria</taxon>
        <taxon>Hyphomicrobiales</taxon>
        <taxon>Rhizobiaceae</taxon>
        <taxon>Shinella</taxon>
    </lineage>
</organism>
<evidence type="ECO:0000256" key="3">
    <source>
        <dbReference type="ARBA" id="ARBA00005046"/>
    </source>
</evidence>
<dbReference type="InterPro" id="IPR038987">
    <property type="entry name" value="MoeA-like"/>
</dbReference>